<evidence type="ECO:0000259" key="8">
    <source>
        <dbReference type="Pfam" id="PF02225"/>
    </source>
</evidence>
<gene>
    <name evidence="9" type="ORF">DGYR_LOCUS10234</name>
</gene>
<keyword evidence="4" id="KW-0378">Hydrolase</keyword>
<feature type="transmembrane region" description="Helical" evidence="7">
    <location>
        <begin position="246"/>
        <end position="264"/>
    </location>
</feature>
<evidence type="ECO:0000256" key="7">
    <source>
        <dbReference type="SAM" id="Phobius"/>
    </source>
</evidence>
<feature type="domain" description="PA" evidence="8">
    <location>
        <begin position="70"/>
        <end position="124"/>
    </location>
</feature>
<dbReference type="PANTHER" id="PTHR12174">
    <property type="entry name" value="SIGNAL PEPTIDE PEPTIDASE"/>
    <property type="match status" value="1"/>
</dbReference>
<feature type="transmembrane region" description="Helical" evidence="7">
    <location>
        <begin position="440"/>
        <end position="458"/>
    </location>
</feature>
<dbReference type="AlphaFoldDB" id="A0A7I8W2M6"/>
<evidence type="ECO:0000256" key="4">
    <source>
        <dbReference type="ARBA" id="ARBA00022801"/>
    </source>
</evidence>
<dbReference type="PANTHER" id="PTHR12174:SF103">
    <property type="entry name" value="INTRAMEMBRANE PROTEASE (IMPAS) FAMILY"/>
    <property type="match status" value="1"/>
</dbReference>
<feature type="transmembrane region" description="Helical" evidence="7">
    <location>
        <begin position="176"/>
        <end position="198"/>
    </location>
</feature>
<evidence type="ECO:0000256" key="6">
    <source>
        <dbReference type="ARBA" id="ARBA00023136"/>
    </source>
</evidence>
<dbReference type="GO" id="GO:0016020">
    <property type="term" value="C:membrane"/>
    <property type="evidence" value="ECO:0007669"/>
    <property type="project" value="InterPro"/>
</dbReference>
<dbReference type="EMBL" id="CAJFCJ010000017">
    <property type="protein sequence ID" value="CAD5122421.1"/>
    <property type="molecule type" value="Genomic_DNA"/>
</dbReference>
<feature type="transmembrane region" description="Helical" evidence="7">
    <location>
        <begin position="341"/>
        <end position="360"/>
    </location>
</feature>
<evidence type="ECO:0000256" key="5">
    <source>
        <dbReference type="ARBA" id="ARBA00022989"/>
    </source>
</evidence>
<dbReference type="InterPro" id="IPR003137">
    <property type="entry name" value="PA_domain"/>
</dbReference>
<dbReference type="Proteomes" id="UP000549394">
    <property type="component" value="Unassembled WGS sequence"/>
</dbReference>
<dbReference type="SMART" id="SM00730">
    <property type="entry name" value="PSN"/>
    <property type="match status" value="1"/>
</dbReference>
<evidence type="ECO:0000256" key="1">
    <source>
        <dbReference type="ARBA" id="ARBA00004127"/>
    </source>
</evidence>
<dbReference type="InterPro" id="IPR007369">
    <property type="entry name" value="Peptidase_A22B_SPP"/>
</dbReference>
<evidence type="ECO:0000256" key="2">
    <source>
        <dbReference type="ARBA" id="ARBA00006859"/>
    </source>
</evidence>
<comment type="caution">
    <text evidence="9">The sequence shown here is derived from an EMBL/GenBank/DDBJ whole genome shotgun (WGS) entry which is preliminary data.</text>
</comment>
<evidence type="ECO:0000313" key="10">
    <source>
        <dbReference type="Proteomes" id="UP000549394"/>
    </source>
</evidence>
<reference evidence="9 10" key="1">
    <citation type="submission" date="2020-08" db="EMBL/GenBank/DDBJ databases">
        <authorList>
            <person name="Hejnol A."/>
        </authorList>
    </citation>
    <scope>NUCLEOTIDE SEQUENCE [LARGE SCALE GENOMIC DNA]</scope>
</reference>
<dbReference type="GO" id="GO:0005737">
    <property type="term" value="C:cytoplasm"/>
    <property type="evidence" value="ECO:0007669"/>
    <property type="project" value="UniProtKB-ARBA"/>
</dbReference>
<dbReference type="Gene3D" id="3.50.30.30">
    <property type="match status" value="1"/>
</dbReference>
<dbReference type="GO" id="GO:0042500">
    <property type="term" value="F:aspartic endopeptidase activity, intramembrane cleaving"/>
    <property type="evidence" value="ECO:0007669"/>
    <property type="project" value="InterPro"/>
</dbReference>
<accession>A0A7I8W2M6</accession>
<keyword evidence="6 7" id="KW-0472">Membrane</keyword>
<dbReference type="Pfam" id="PF02225">
    <property type="entry name" value="PA"/>
    <property type="match status" value="1"/>
</dbReference>
<proteinExistence type="inferred from homology"/>
<evidence type="ECO:0000256" key="3">
    <source>
        <dbReference type="ARBA" id="ARBA00022692"/>
    </source>
</evidence>
<name>A0A7I8W2M6_9ANNE</name>
<dbReference type="InterPro" id="IPR006639">
    <property type="entry name" value="Preselin/SPP"/>
</dbReference>
<comment type="similarity">
    <text evidence="2">Belongs to the peptidase A22B family.</text>
</comment>
<keyword evidence="5 7" id="KW-1133">Transmembrane helix</keyword>
<keyword evidence="10" id="KW-1185">Reference proteome</keyword>
<dbReference type="Pfam" id="PF04258">
    <property type="entry name" value="Peptidase_A22B"/>
    <property type="match status" value="2"/>
</dbReference>
<feature type="transmembrane region" description="Helical" evidence="7">
    <location>
        <begin position="270"/>
        <end position="292"/>
    </location>
</feature>
<feature type="transmembrane region" description="Helical" evidence="7">
    <location>
        <begin position="313"/>
        <end position="335"/>
    </location>
</feature>
<dbReference type="GO" id="GO:0012505">
    <property type="term" value="C:endomembrane system"/>
    <property type="evidence" value="ECO:0007669"/>
    <property type="project" value="UniProtKB-SubCell"/>
</dbReference>
<organism evidence="9 10">
    <name type="scientific">Dimorphilus gyrociliatus</name>
    <dbReference type="NCBI Taxonomy" id="2664684"/>
    <lineage>
        <taxon>Eukaryota</taxon>
        <taxon>Metazoa</taxon>
        <taxon>Spiralia</taxon>
        <taxon>Lophotrochozoa</taxon>
        <taxon>Annelida</taxon>
        <taxon>Polychaeta</taxon>
        <taxon>Polychaeta incertae sedis</taxon>
        <taxon>Dinophilidae</taxon>
        <taxon>Dimorphilus</taxon>
    </lineage>
</organism>
<protein>
    <submittedName>
        <fullName evidence="9">DgyrCDS10849</fullName>
    </submittedName>
</protein>
<keyword evidence="3 7" id="KW-0812">Transmembrane</keyword>
<sequence>MSYCVQGLLYRISIYVILFHILLKRVVCEDCILRSIYQDNKGVKWTFEECLQYSEKFNTPPAYETTVYHPLVQLSDDNFCNRNKTYTFPKDSILIIGGGNCTYTDKAILAKKNGASAIVIVDSIISFSRNITGDGRRAYITVAVGNSKINESLQAIGTNITAKLYLKPHRLSLDPATFLLAMLAVFILAASSVWSASLKFQLYKADKLTATSSETNDDRNADCQKRVRYKSWHYESSGDQINITMVLGYVLCLVITLLLLYFFIRYLVYLVIAFYALGVTCSLYYVTTYLVQKFKFNTDKYEFNIKCRSRSKNVNIVDIIILILCIGVSIFWVVFRNERWMAWPMNVLSAILCMVFLRTFHLPNFKSGESVMSSVATASGSGERMPFVFSMYRIVRTPYDVCKKRGYTILGFGDVLIPAYTVGLVLCDVALYFMEKGQPALLYICPVLIFVNLGLASVRSELKEFWSFTMKPSQVAATHKNNEVVQSTTNNINNLNEDERMALVKNEDDNGALSPTSPVRN</sequence>
<evidence type="ECO:0000313" key="9">
    <source>
        <dbReference type="EMBL" id="CAD5122421.1"/>
    </source>
</evidence>
<feature type="transmembrane region" description="Helical" evidence="7">
    <location>
        <begin position="409"/>
        <end position="434"/>
    </location>
</feature>
<comment type="subcellular location">
    <subcellularLocation>
        <location evidence="1">Endomembrane system</location>
        <topology evidence="1">Multi-pass membrane protein</topology>
    </subcellularLocation>
</comment>
<dbReference type="OrthoDB" id="29661at2759"/>